<evidence type="ECO:0000256" key="3">
    <source>
        <dbReference type="ARBA" id="ARBA00007382"/>
    </source>
</evidence>
<proteinExistence type="inferred from homology"/>
<dbReference type="AlphaFoldDB" id="A0A7J7KU62"/>
<comment type="similarity">
    <text evidence="3">Belongs to the S1FA transcription factor family.</text>
</comment>
<keyword evidence="9" id="KW-0732">Signal</keyword>
<reference evidence="10" key="1">
    <citation type="submission" date="2020-06" db="EMBL/GenBank/DDBJ databases">
        <title>Draft genome of Bugula neritina, a colonial animal packing powerful symbionts and potential medicines.</title>
        <authorList>
            <person name="Rayko M."/>
        </authorList>
    </citation>
    <scope>NUCLEOTIDE SEQUENCE [LARGE SCALE GENOMIC DNA]</scope>
    <source>
        <strain evidence="10">Kwan_BN1</strain>
    </source>
</reference>
<name>A0A7J7KU62_BUGNE</name>
<dbReference type="Pfam" id="PF04689">
    <property type="entry name" value="S1FA"/>
    <property type="match status" value="1"/>
</dbReference>
<gene>
    <name evidence="10" type="ORF">EB796_000028</name>
</gene>
<evidence type="ECO:0000256" key="8">
    <source>
        <dbReference type="SAM" id="Phobius"/>
    </source>
</evidence>
<feature type="chain" id="PRO_5029791194" evidence="9">
    <location>
        <begin position="20"/>
        <end position="86"/>
    </location>
</feature>
<sequence>MKFTLLLAFMAALITMVLAAPAGQPSLWGKPINPSTLVKIAIRALVLTFLMQNCCLLLYILKNLGEKESEVVSVTVLGPSLSCVAI</sequence>
<comment type="caution">
    <text evidence="10">The sequence shown here is derived from an EMBL/GenBank/DDBJ whole genome shotgun (WGS) entry which is preliminary data.</text>
</comment>
<dbReference type="GO" id="GO:0003677">
    <property type="term" value="F:DNA binding"/>
    <property type="evidence" value="ECO:0007669"/>
    <property type="project" value="UniProtKB-KW"/>
</dbReference>
<evidence type="ECO:0000256" key="6">
    <source>
        <dbReference type="ARBA" id="ARBA00023163"/>
    </source>
</evidence>
<evidence type="ECO:0000256" key="1">
    <source>
        <dbReference type="ARBA" id="ARBA00002946"/>
    </source>
</evidence>
<accession>A0A7J7KU62</accession>
<keyword evidence="4" id="KW-0805">Transcription regulation</keyword>
<dbReference type="InterPro" id="IPR006779">
    <property type="entry name" value="S1FA_DNA-bd"/>
</dbReference>
<comment type="function">
    <text evidence="1">DNA-binding protein that specifically recognizes a negative element (S1F) within the RPS1 promoter.</text>
</comment>
<keyword evidence="8" id="KW-0812">Transmembrane</keyword>
<dbReference type="GO" id="GO:0005634">
    <property type="term" value="C:nucleus"/>
    <property type="evidence" value="ECO:0007669"/>
    <property type="project" value="UniProtKB-SubCell"/>
</dbReference>
<keyword evidence="11" id="KW-1185">Reference proteome</keyword>
<organism evidence="10 11">
    <name type="scientific">Bugula neritina</name>
    <name type="common">Brown bryozoan</name>
    <name type="synonym">Sertularia neritina</name>
    <dbReference type="NCBI Taxonomy" id="10212"/>
    <lineage>
        <taxon>Eukaryota</taxon>
        <taxon>Metazoa</taxon>
        <taxon>Spiralia</taxon>
        <taxon>Lophotrochozoa</taxon>
        <taxon>Bryozoa</taxon>
        <taxon>Gymnolaemata</taxon>
        <taxon>Cheilostomatida</taxon>
        <taxon>Flustrina</taxon>
        <taxon>Buguloidea</taxon>
        <taxon>Bugulidae</taxon>
        <taxon>Bugula</taxon>
    </lineage>
</organism>
<evidence type="ECO:0000256" key="5">
    <source>
        <dbReference type="ARBA" id="ARBA00023125"/>
    </source>
</evidence>
<keyword evidence="8" id="KW-1133">Transmembrane helix</keyword>
<dbReference type="Proteomes" id="UP000593567">
    <property type="component" value="Unassembled WGS sequence"/>
</dbReference>
<feature type="signal peptide" evidence="9">
    <location>
        <begin position="1"/>
        <end position="19"/>
    </location>
</feature>
<feature type="transmembrane region" description="Helical" evidence="8">
    <location>
        <begin position="43"/>
        <end position="61"/>
    </location>
</feature>
<evidence type="ECO:0000256" key="7">
    <source>
        <dbReference type="ARBA" id="ARBA00023242"/>
    </source>
</evidence>
<dbReference type="GO" id="GO:0006355">
    <property type="term" value="P:regulation of DNA-templated transcription"/>
    <property type="evidence" value="ECO:0007669"/>
    <property type="project" value="InterPro"/>
</dbReference>
<evidence type="ECO:0000256" key="9">
    <source>
        <dbReference type="SAM" id="SignalP"/>
    </source>
</evidence>
<evidence type="ECO:0000256" key="4">
    <source>
        <dbReference type="ARBA" id="ARBA00023015"/>
    </source>
</evidence>
<evidence type="ECO:0000313" key="10">
    <source>
        <dbReference type="EMBL" id="KAF6041645.1"/>
    </source>
</evidence>
<keyword evidence="6" id="KW-0804">Transcription</keyword>
<keyword evidence="7" id="KW-0539">Nucleus</keyword>
<evidence type="ECO:0000256" key="2">
    <source>
        <dbReference type="ARBA" id="ARBA00004123"/>
    </source>
</evidence>
<keyword evidence="8" id="KW-0472">Membrane</keyword>
<evidence type="ECO:0000313" key="11">
    <source>
        <dbReference type="Proteomes" id="UP000593567"/>
    </source>
</evidence>
<protein>
    <submittedName>
        <fullName evidence="10">Uncharacterized protein</fullName>
    </submittedName>
</protein>
<keyword evidence="5" id="KW-0238">DNA-binding</keyword>
<dbReference type="EMBL" id="VXIV02000006">
    <property type="protein sequence ID" value="KAF6041645.1"/>
    <property type="molecule type" value="Genomic_DNA"/>
</dbReference>
<comment type="subcellular location">
    <subcellularLocation>
        <location evidence="2">Nucleus</location>
    </subcellularLocation>
</comment>